<evidence type="ECO:0000313" key="2">
    <source>
        <dbReference type="EMBL" id="KAF5342470.1"/>
    </source>
</evidence>
<comment type="caution">
    <text evidence="2">The sequence shown here is derived from an EMBL/GenBank/DDBJ whole genome shotgun (WGS) entry which is preliminary data.</text>
</comment>
<dbReference type="InterPro" id="IPR036047">
    <property type="entry name" value="F-box-like_dom_sf"/>
</dbReference>
<gene>
    <name evidence="2" type="ORF">D9611_001084</name>
</gene>
<accession>A0A8H5CIT1</accession>
<dbReference type="SMART" id="SM00256">
    <property type="entry name" value="FBOX"/>
    <property type="match status" value="1"/>
</dbReference>
<evidence type="ECO:0000313" key="3">
    <source>
        <dbReference type="Proteomes" id="UP000541558"/>
    </source>
</evidence>
<dbReference type="AlphaFoldDB" id="A0A8H5CIT1"/>
<keyword evidence="3" id="KW-1185">Reference proteome</keyword>
<proteinExistence type="predicted"/>
<protein>
    <recommendedName>
        <fullName evidence="1">F-box domain-containing protein</fullName>
    </recommendedName>
</protein>
<evidence type="ECO:0000259" key="1">
    <source>
        <dbReference type="PROSITE" id="PS50181"/>
    </source>
</evidence>
<dbReference type="EMBL" id="JAACJK010000001">
    <property type="protein sequence ID" value="KAF5342470.1"/>
    <property type="molecule type" value="Genomic_DNA"/>
</dbReference>
<dbReference type="InterPro" id="IPR001810">
    <property type="entry name" value="F-box_dom"/>
</dbReference>
<reference evidence="2 3" key="1">
    <citation type="journal article" date="2020" name="ISME J.">
        <title>Uncovering the hidden diversity of litter-decomposition mechanisms in mushroom-forming fungi.</title>
        <authorList>
            <person name="Floudas D."/>
            <person name="Bentzer J."/>
            <person name="Ahren D."/>
            <person name="Johansson T."/>
            <person name="Persson P."/>
            <person name="Tunlid A."/>
        </authorList>
    </citation>
    <scope>NUCLEOTIDE SEQUENCE [LARGE SCALE GENOMIC DNA]</scope>
    <source>
        <strain evidence="2 3">CBS 175.51</strain>
    </source>
</reference>
<feature type="domain" description="F-box" evidence="1">
    <location>
        <begin position="32"/>
        <end position="78"/>
    </location>
</feature>
<dbReference type="SUPFAM" id="SSF81383">
    <property type="entry name" value="F-box domain"/>
    <property type="match status" value="1"/>
</dbReference>
<dbReference type="Gene3D" id="1.20.1280.50">
    <property type="match status" value="1"/>
</dbReference>
<dbReference type="PROSITE" id="PS50181">
    <property type="entry name" value="FBOX"/>
    <property type="match status" value="1"/>
</dbReference>
<dbReference type="OrthoDB" id="2688364at2759"/>
<dbReference type="Pfam" id="PF12937">
    <property type="entry name" value="F-box-like"/>
    <property type="match status" value="1"/>
</dbReference>
<dbReference type="Proteomes" id="UP000541558">
    <property type="component" value="Unassembled WGS sequence"/>
</dbReference>
<sequence>MSEPPMLSTSTIASHVSPSHRGLVSLNSSHQFQGRGDLPSDVWLEILSLLHYREFFSINRVCKVLHDLIDQRDIWVHALRGMCQQHAVFLPSYPIEDMDVRELQRAVTGPARFTALTRNHKSTTLDEETPTLPFSSIFSLSLDTRSIWTDIGSEGMFLVPGGRFLITANDECLVLSDLGAAGRQPFAQPLILAEQSYRTPDVLVGSIEEADIHFLHLGVVSDGENRLRIIVALHDSTANTVTFLAYEIALPCVQQSRFTRLGVLRIAIPEDMAQFMGGGTGVRFCKVFLISGKLFHVEIL</sequence>
<organism evidence="2 3">
    <name type="scientific">Ephemerocybe angulata</name>
    <dbReference type="NCBI Taxonomy" id="980116"/>
    <lineage>
        <taxon>Eukaryota</taxon>
        <taxon>Fungi</taxon>
        <taxon>Dikarya</taxon>
        <taxon>Basidiomycota</taxon>
        <taxon>Agaricomycotina</taxon>
        <taxon>Agaricomycetes</taxon>
        <taxon>Agaricomycetidae</taxon>
        <taxon>Agaricales</taxon>
        <taxon>Agaricineae</taxon>
        <taxon>Psathyrellaceae</taxon>
        <taxon>Ephemerocybe</taxon>
    </lineage>
</organism>
<name>A0A8H5CIT1_9AGAR</name>